<accession>E4XY00</accession>
<dbReference type="InParanoid" id="E4XY00"/>
<dbReference type="AlphaFoldDB" id="E4XY00"/>
<organism evidence="1">
    <name type="scientific">Oikopleura dioica</name>
    <name type="common">Tunicate</name>
    <dbReference type="NCBI Taxonomy" id="34765"/>
    <lineage>
        <taxon>Eukaryota</taxon>
        <taxon>Metazoa</taxon>
        <taxon>Chordata</taxon>
        <taxon>Tunicata</taxon>
        <taxon>Appendicularia</taxon>
        <taxon>Copelata</taxon>
        <taxon>Oikopleuridae</taxon>
        <taxon>Oikopleura</taxon>
    </lineage>
</organism>
<keyword evidence="2" id="KW-1185">Reference proteome</keyword>
<protein>
    <submittedName>
        <fullName evidence="1">Uncharacterized protein</fullName>
    </submittedName>
</protein>
<dbReference type="Proteomes" id="UP000001307">
    <property type="component" value="Unassembled WGS sequence"/>
</dbReference>
<dbReference type="EMBL" id="FN653302">
    <property type="protein sequence ID" value="CBY14528.1"/>
    <property type="molecule type" value="Genomic_DNA"/>
</dbReference>
<evidence type="ECO:0000313" key="1">
    <source>
        <dbReference type="EMBL" id="CBY14528.1"/>
    </source>
</evidence>
<sequence>MINRLIRLSARVNSSIKSSTSPLIWNGVVLHNHEEKSESSDIVVRKYRTSPHFAIAYGRKGPQITKSSEEFLKQTDFPTAVYAIVPTREAAIKFVAHFAPDKEEIVHTNNLRLDSPWRKPLKRKQNSTKIIGAVASHGIEVLRANRQNKLRKKIRKSSS</sequence>
<gene>
    <name evidence="1" type="ORF">GSOID_T00007558001</name>
</gene>
<evidence type="ECO:0000313" key="2">
    <source>
        <dbReference type="Proteomes" id="UP000001307"/>
    </source>
</evidence>
<name>E4XY00_OIKDI</name>
<proteinExistence type="predicted"/>
<reference evidence="1" key="1">
    <citation type="journal article" date="2010" name="Science">
        <title>Plasticity of animal genome architecture unmasked by rapid evolution of a pelagic tunicate.</title>
        <authorList>
            <person name="Denoeud F."/>
            <person name="Henriet S."/>
            <person name="Mungpakdee S."/>
            <person name="Aury J.M."/>
            <person name="Da Silva C."/>
            <person name="Brinkmann H."/>
            <person name="Mikhaleva J."/>
            <person name="Olsen L.C."/>
            <person name="Jubin C."/>
            <person name="Canestro C."/>
            <person name="Bouquet J.M."/>
            <person name="Danks G."/>
            <person name="Poulain J."/>
            <person name="Campsteijn C."/>
            <person name="Adamski M."/>
            <person name="Cross I."/>
            <person name="Yadetie F."/>
            <person name="Muffato M."/>
            <person name="Louis A."/>
            <person name="Butcher S."/>
            <person name="Tsagkogeorga G."/>
            <person name="Konrad A."/>
            <person name="Singh S."/>
            <person name="Jensen M.F."/>
            <person name="Cong E.H."/>
            <person name="Eikeseth-Otteraa H."/>
            <person name="Noel B."/>
            <person name="Anthouard V."/>
            <person name="Porcel B.M."/>
            <person name="Kachouri-Lafond R."/>
            <person name="Nishino A."/>
            <person name="Ugolini M."/>
            <person name="Chourrout P."/>
            <person name="Nishida H."/>
            <person name="Aasland R."/>
            <person name="Huzurbazar S."/>
            <person name="Westhof E."/>
            <person name="Delsuc F."/>
            <person name="Lehrach H."/>
            <person name="Reinhardt R."/>
            <person name="Weissenbach J."/>
            <person name="Roy S.W."/>
            <person name="Artiguenave F."/>
            <person name="Postlethwait J.H."/>
            <person name="Manak J.R."/>
            <person name="Thompson E.M."/>
            <person name="Jaillon O."/>
            <person name="Du Pasquier L."/>
            <person name="Boudinot P."/>
            <person name="Liberles D.A."/>
            <person name="Volff J.N."/>
            <person name="Philippe H."/>
            <person name="Lenhard B."/>
            <person name="Roest Crollius H."/>
            <person name="Wincker P."/>
            <person name="Chourrout D."/>
        </authorList>
    </citation>
    <scope>NUCLEOTIDE SEQUENCE [LARGE SCALE GENOMIC DNA]</scope>
</reference>